<dbReference type="GeneID" id="39675934"/>
<gene>
    <name evidence="2" type="ORF">CN97_16645</name>
</gene>
<accession>A0A086Y4U5</accession>
<dbReference type="Proteomes" id="UP000028826">
    <property type="component" value="Unassembled WGS sequence"/>
</dbReference>
<dbReference type="Gene3D" id="3.40.50.10610">
    <property type="entry name" value="ABC-type transport auxiliary lipoprotein component"/>
    <property type="match status" value="1"/>
</dbReference>
<comment type="caution">
    <text evidence="2">The sequence shown here is derived from an EMBL/GenBank/DDBJ whole genome shotgun (WGS) entry which is preliminary data.</text>
</comment>
<dbReference type="AlphaFoldDB" id="A0A086Y4U5"/>
<keyword evidence="3" id="KW-1185">Reference proteome</keyword>
<dbReference type="OrthoDB" id="9808689at2"/>
<name>A0A086Y4U5_9RHOB</name>
<evidence type="ECO:0000313" key="3">
    <source>
        <dbReference type="Proteomes" id="UP000028826"/>
    </source>
</evidence>
<sequence length="205" mass="21235">MRLPLIPLVAALALAGCGPLSSFGNATRALDTYTLQTLPAQGGVQTSSRSLFVAEASAPAAISADRIIMKPGPVQITLLPNARWADTATGLVRDLLTRSLSDSGRLAYVTSASTGPLPAYTLMTGIADFQAQLTPESATPAEAVVTLNLSVVRNSDGRLMASRRFTSRVAAEDTKALPVVAAFDRAMSGVLAEAVPWVARAVGGQ</sequence>
<proteinExistence type="predicted"/>
<evidence type="ECO:0000259" key="1">
    <source>
        <dbReference type="Pfam" id="PF03886"/>
    </source>
</evidence>
<dbReference type="eggNOG" id="COG3218">
    <property type="taxonomic scope" value="Bacteria"/>
</dbReference>
<dbReference type="STRING" id="195105.CN97_16645"/>
<dbReference type="EMBL" id="JGYG01000006">
    <property type="protein sequence ID" value="KFI29295.1"/>
    <property type="molecule type" value="Genomic_DNA"/>
</dbReference>
<feature type="domain" description="ABC-type transport auxiliary lipoprotein component" evidence="1">
    <location>
        <begin position="33"/>
        <end position="193"/>
    </location>
</feature>
<dbReference type="Pfam" id="PF03886">
    <property type="entry name" value="ABC_trans_aux"/>
    <property type="match status" value="1"/>
</dbReference>
<dbReference type="InterPro" id="IPR005586">
    <property type="entry name" value="ABC_trans_aux"/>
</dbReference>
<dbReference type="PROSITE" id="PS51257">
    <property type="entry name" value="PROKAR_LIPOPROTEIN"/>
    <property type="match status" value="1"/>
</dbReference>
<dbReference type="RefSeq" id="WP_035710823.1">
    <property type="nucleotide sequence ID" value="NZ_CAMIFG010000017.1"/>
</dbReference>
<organism evidence="2 3">
    <name type="scientific">Haematobacter massiliensis</name>
    <dbReference type="NCBI Taxonomy" id="195105"/>
    <lineage>
        <taxon>Bacteria</taxon>
        <taxon>Pseudomonadati</taxon>
        <taxon>Pseudomonadota</taxon>
        <taxon>Alphaproteobacteria</taxon>
        <taxon>Rhodobacterales</taxon>
        <taxon>Paracoccaceae</taxon>
        <taxon>Haematobacter</taxon>
    </lineage>
</organism>
<dbReference type="SUPFAM" id="SSF159594">
    <property type="entry name" value="XCC0632-like"/>
    <property type="match status" value="1"/>
</dbReference>
<protein>
    <submittedName>
        <fullName evidence="2">ABC transporter</fullName>
    </submittedName>
</protein>
<evidence type="ECO:0000313" key="2">
    <source>
        <dbReference type="EMBL" id="KFI29295.1"/>
    </source>
</evidence>
<reference evidence="2 3" key="1">
    <citation type="submission" date="2014-03" db="EMBL/GenBank/DDBJ databases">
        <title>Genome of Haematobacter massiliensis CCUG 47968.</title>
        <authorList>
            <person name="Wang D."/>
            <person name="Wang G."/>
        </authorList>
    </citation>
    <scope>NUCLEOTIDE SEQUENCE [LARGE SCALE GENOMIC DNA]</scope>
    <source>
        <strain evidence="2 3">CCUG 47968</strain>
    </source>
</reference>